<keyword evidence="2" id="KW-1185">Reference proteome</keyword>
<comment type="caution">
    <text evidence="1">The sequence shown here is derived from an EMBL/GenBank/DDBJ whole genome shotgun (WGS) entry which is preliminary data.</text>
</comment>
<dbReference type="EMBL" id="SDEE01000221">
    <property type="protein sequence ID" value="RXW19101.1"/>
    <property type="molecule type" value="Genomic_DNA"/>
</dbReference>
<name>A0A4Q2DJ36_9AGAR</name>
<reference evidence="1 2" key="1">
    <citation type="submission" date="2019-01" db="EMBL/GenBank/DDBJ databases">
        <title>Draft genome sequence of Psathyrella aberdarensis IHI B618.</title>
        <authorList>
            <person name="Buettner E."/>
            <person name="Kellner H."/>
        </authorList>
    </citation>
    <scope>NUCLEOTIDE SEQUENCE [LARGE SCALE GENOMIC DNA]</scope>
    <source>
        <strain evidence="1 2">IHI B618</strain>
    </source>
</reference>
<evidence type="ECO:0008006" key="3">
    <source>
        <dbReference type="Google" id="ProtNLM"/>
    </source>
</evidence>
<evidence type="ECO:0000313" key="2">
    <source>
        <dbReference type="Proteomes" id="UP000290288"/>
    </source>
</evidence>
<dbReference type="Proteomes" id="UP000290288">
    <property type="component" value="Unassembled WGS sequence"/>
</dbReference>
<proteinExistence type="predicted"/>
<accession>A0A4Q2DJ36</accession>
<organism evidence="1 2">
    <name type="scientific">Candolleomyces aberdarensis</name>
    <dbReference type="NCBI Taxonomy" id="2316362"/>
    <lineage>
        <taxon>Eukaryota</taxon>
        <taxon>Fungi</taxon>
        <taxon>Dikarya</taxon>
        <taxon>Basidiomycota</taxon>
        <taxon>Agaricomycotina</taxon>
        <taxon>Agaricomycetes</taxon>
        <taxon>Agaricomycetidae</taxon>
        <taxon>Agaricales</taxon>
        <taxon>Agaricineae</taxon>
        <taxon>Psathyrellaceae</taxon>
        <taxon>Candolleomyces</taxon>
    </lineage>
</organism>
<gene>
    <name evidence="1" type="ORF">EST38_g6761</name>
</gene>
<protein>
    <recommendedName>
        <fullName evidence="3">F-box domain-containing protein</fullName>
    </recommendedName>
</protein>
<sequence length="434" mass="49018">MAARFPNEILELIVEELAVAGQGPWKGLLGDLKSCCLVSRSFLPVCQKHIFHTILMAPSRTIIKSSNVSTPNRTAQFAKLVVGSPHLASYVRKLTYRVFQTDPLEPSIAAALEKLGNVEELELEFLDGAGDVVSRWKRFTAVHERWREAFVAMIRNPRLKSLTLRKTLNLHESTIVPGEGSSQDDSTQQIYLKTLAVGRSSFEILETWLNPQPNATLPFQLTHLERLSLRLEASEVQPAGLFLEHLVHLRTLHLRIEPYPDTQTPSLPLEKLKPSSKATLAHLKLELFSNSATETIFDPWIGLCDDTLFALPRLESLDIHIMYRGSRRLHSGSQWGRLDSEFLTPGITLSMLPRLKDLKILVTLIVENSYPMRFQQSVEEGYELERNLSRHVSKQLPGLTGLHNQGLIKFSFKTGVAVVEHNGVFTRNIWGNWP</sequence>
<evidence type="ECO:0000313" key="1">
    <source>
        <dbReference type="EMBL" id="RXW19101.1"/>
    </source>
</evidence>
<dbReference type="OrthoDB" id="2788229at2759"/>
<dbReference type="AlphaFoldDB" id="A0A4Q2DJ36"/>